<evidence type="ECO:0000313" key="4">
    <source>
        <dbReference type="EMBL" id="KAK7023636.1"/>
    </source>
</evidence>
<proteinExistence type="predicted"/>
<dbReference type="PANTHER" id="PTHR40465:SF1">
    <property type="entry name" value="DUF6534 DOMAIN-CONTAINING PROTEIN"/>
    <property type="match status" value="1"/>
</dbReference>
<organism evidence="4 5">
    <name type="scientific">Paramarasmius palmivorus</name>
    <dbReference type="NCBI Taxonomy" id="297713"/>
    <lineage>
        <taxon>Eukaryota</taxon>
        <taxon>Fungi</taxon>
        <taxon>Dikarya</taxon>
        <taxon>Basidiomycota</taxon>
        <taxon>Agaricomycotina</taxon>
        <taxon>Agaricomycetes</taxon>
        <taxon>Agaricomycetidae</taxon>
        <taxon>Agaricales</taxon>
        <taxon>Marasmiineae</taxon>
        <taxon>Marasmiaceae</taxon>
        <taxon>Paramarasmius</taxon>
    </lineage>
</organism>
<dbReference type="AlphaFoldDB" id="A0AAW0BC75"/>
<protein>
    <recommendedName>
        <fullName evidence="3">DUF6534 domain-containing protein</fullName>
    </recommendedName>
</protein>
<feature type="transmembrane region" description="Helical" evidence="2">
    <location>
        <begin position="95"/>
        <end position="116"/>
    </location>
</feature>
<keyword evidence="2" id="KW-1133">Transmembrane helix</keyword>
<evidence type="ECO:0000313" key="5">
    <source>
        <dbReference type="Proteomes" id="UP001383192"/>
    </source>
</evidence>
<name>A0AAW0BC75_9AGAR</name>
<feature type="transmembrane region" description="Helical" evidence="2">
    <location>
        <begin position="128"/>
        <end position="152"/>
    </location>
</feature>
<dbReference type="Proteomes" id="UP001383192">
    <property type="component" value="Unassembled WGS sequence"/>
</dbReference>
<evidence type="ECO:0000259" key="3">
    <source>
        <dbReference type="Pfam" id="PF20152"/>
    </source>
</evidence>
<feature type="transmembrane region" description="Helical" evidence="2">
    <location>
        <begin position="24"/>
        <end position="45"/>
    </location>
</feature>
<dbReference type="InterPro" id="IPR045339">
    <property type="entry name" value="DUF6534"/>
</dbReference>
<dbReference type="EMBL" id="JAYKXP010000133">
    <property type="protein sequence ID" value="KAK7023636.1"/>
    <property type="molecule type" value="Genomic_DNA"/>
</dbReference>
<sequence>MTVIGQNSDDLSHSDIVWLTIPRLIGIFFNYFLLGILTVQVYVYYLNYKDDKTVFKILVYMIFALEVFQTCSATYDASRWFAYGWGSVPHLLKLYTSFLNIPLLSSTVGTIVQIFFGWRIWTFSRSKFVYVLISILAVAQLGGAVAAAYYLLKYPDEAIHHPGLLYAVGVRLGVSAFADVLIACLMTYFLLRNRTTFLHTSTNAIVSKLIRLTIETGTITATAAILDLVFFTAMPSNTLHQISGVCLSKLYSNSLMIFFNNRVVKTSSSLDDQGVVFTDSLPEGLGLRSNRASKVSVPGVMLFAPAPGSRESDSSLSVADGNRRPRPSSVVV</sequence>
<keyword evidence="2" id="KW-0812">Transmembrane</keyword>
<gene>
    <name evidence="4" type="ORF">VNI00_016598</name>
</gene>
<keyword evidence="5" id="KW-1185">Reference proteome</keyword>
<feature type="transmembrane region" description="Helical" evidence="2">
    <location>
        <begin position="212"/>
        <end position="233"/>
    </location>
</feature>
<evidence type="ECO:0000256" key="2">
    <source>
        <dbReference type="SAM" id="Phobius"/>
    </source>
</evidence>
<accession>A0AAW0BC75</accession>
<evidence type="ECO:0000256" key="1">
    <source>
        <dbReference type="SAM" id="MobiDB-lite"/>
    </source>
</evidence>
<reference evidence="4 5" key="1">
    <citation type="submission" date="2024-01" db="EMBL/GenBank/DDBJ databases">
        <title>A draft genome for a cacao thread blight-causing isolate of Paramarasmius palmivorus.</title>
        <authorList>
            <person name="Baruah I.K."/>
            <person name="Bukari Y."/>
            <person name="Amoako-Attah I."/>
            <person name="Meinhardt L.W."/>
            <person name="Bailey B.A."/>
            <person name="Cohen S.P."/>
        </authorList>
    </citation>
    <scope>NUCLEOTIDE SEQUENCE [LARGE SCALE GENOMIC DNA]</scope>
    <source>
        <strain evidence="4 5">GH-12</strain>
    </source>
</reference>
<dbReference type="Pfam" id="PF20152">
    <property type="entry name" value="DUF6534"/>
    <property type="match status" value="1"/>
</dbReference>
<feature type="domain" description="DUF6534" evidence="3">
    <location>
        <begin position="175"/>
        <end position="262"/>
    </location>
</feature>
<feature type="region of interest" description="Disordered" evidence="1">
    <location>
        <begin position="306"/>
        <end position="332"/>
    </location>
</feature>
<feature type="transmembrane region" description="Helical" evidence="2">
    <location>
        <begin position="57"/>
        <end position="75"/>
    </location>
</feature>
<keyword evidence="2" id="KW-0472">Membrane</keyword>
<comment type="caution">
    <text evidence="4">The sequence shown here is derived from an EMBL/GenBank/DDBJ whole genome shotgun (WGS) entry which is preliminary data.</text>
</comment>
<dbReference type="PANTHER" id="PTHR40465">
    <property type="entry name" value="CHROMOSOME 1, WHOLE GENOME SHOTGUN SEQUENCE"/>
    <property type="match status" value="1"/>
</dbReference>
<feature type="transmembrane region" description="Helical" evidence="2">
    <location>
        <begin position="164"/>
        <end position="191"/>
    </location>
</feature>